<keyword evidence="2" id="KW-1185">Reference proteome</keyword>
<sequence length="203" mass="22501">MLPMYPEFWFCGLFIIVVITLIVRECYLFIKLKVEEWQVRVYGRLLRHEMMLRLAIDDRQGNVYTGSDDRANNRYGDIYFIEPNSEEAARIREQLEKDDKELPSYDEVMRMCNLTSPTPAPAAVVAPALPSSTDGVAISVAALPAPPYVEVDPNAQPPSITPSSVPPQCTVVSLEPSTSRAAQTTTSSSVIMTLSQTASNTEV</sequence>
<organism evidence="2 3">
    <name type="scientific">Drosophila lebanonensis</name>
    <name type="common">Fruit fly</name>
    <name type="synonym">Scaptodrosophila lebanonensis</name>
    <dbReference type="NCBI Taxonomy" id="7225"/>
    <lineage>
        <taxon>Eukaryota</taxon>
        <taxon>Metazoa</taxon>
        <taxon>Ecdysozoa</taxon>
        <taxon>Arthropoda</taxon>
        <taxon>Hexapoda</taxon>
        <taxon>Insecta</taxon>
        <taxon>Pterygota</taxon>
        <taxon>Neoptera</taxon>
        <taxon>Endopterygota</taxon>
        <taxon>Diptera</taxon>
        <taxon>Brachycera</taxon>
        <taxon>Muscomorpha</taxon>
        <taxon>Ephydroidea</taxon>
        <taxon>Drosophilidae</taxon>
        <taxon>Scaptodrosophila</taxon>
    </lineage>
</organism>
<accession>A0A6J2TWA0</accession>
<dbReference type="Proteomes" id="UP000504634">
    <property type="component" value="Unplaced"/>
</dbReference>
<name>A0A6J2TWA0_DROLE</name>
<evidence type="ECO:0000313" key="2">
    <source>
        <dbReference type="Proteomes" id="UP000504634"/>
    </source>
</evidence>
<feature type="transmembrane region" description="Helical" evidence="1">
    <location>
        <begin position="6"/>
        <end position="23"/>
    </location>
</feature>
<dbReference type="AlphaFoldDB" id="A0A6J2TWA0"/>
<protein>
    <submittedName>
        <fullName evidence="3">Uncharacterized protein LOC115627764 isoform X4</fullName>
    </submittedName>
</protein>
<keyword evidence="1" id="KW-0472">Membrane</keyword>
<evidence type="ECO:0000313" key="3">
    <source>
        <dbReference type="RefSeq" id="XP_030379443.1"/>
    </source>
</evidence>
<keyword evidence="1" id="KW-0812">Transmembrane</keyword>
<dbReference type="RefSeq" id="XP_030379443.1">
    <property type="nucleotide sequence ID" value="XM_030523583.1"/>
</dbReference>
<evidence type="ECO:0000256" key="1">
    <source>
        <dbReference type="SAM" id="Phobius"/>
    </source>
</evidence>
<keyword evidence="1" id="KW-1133">Transmembrane helix</keyword>
<gene>
    <name evidence="3" type="primary">LOC115627764</name>
</gene>
<proteinExistence type="predicted"/>
<reference evidence="3" key="1">
    <citation type="submission" date="2025-08" db="UniProtKB">
        <authorList>
            <consortium name="RefSeq"/>
        </authorList>
    </citation>
    <scope>IDENTIFICATION</scope>
    <source>
        <strain evidence="3">11010-0011.00</strain>
        <tissue evidence="3">Whole body</tissue>
    </source>
</reference>
<dbReference type="GeneID" id="115627764"/>